<dbReference type="AlphaFoldDB" id="A0AAP2DV09"/>
<sequence>MSATSDVNFIHHFLNVFQAFYKDRLLRPTHLCLYTALFIHWNKARWENPFDIFRPKIMKLSKIGSLNTYYRCMKDLNEWGYIDYFPSSSQSVPSMVVLHRYDKVTSIDSAVKSDTGPGKLPVKSDSAPDEPTVKSESAGGIAPVPEVIPYSINSISDVSNVSSVNGTTAHTQNHTGQEDVENLSTPQAVTKKKAGAGVGRGKPESLEEVTAFFLSINSNESEAAHFFHHYNAVDWVKGNNLPVKNWHSTAEAWLRNSPRFKSSQPGGPTPGSLQTPGTPGVTKNYDIKL</sequence>
<dbReference type="RefSeq" id="WP_254083539.1">
    <property type="nucleotide sequence ID" value="NZ_JAHESE010000004.1"/>
</dbReference>
<organism evidence="2 3">
    <name type="scientific">Dawidia cretensis</name>
    <dbReference type="NCBI Taxonomy" id="2782350"/>
    <lineage>
        <taxon>Bacteria</taxon>
        <taxon>Pseudomonadati</taxon>
        <taxon>Bacteroidota</taxon>
        <taxon>Cytophagia</taxon>
        <taxon>Cytophagales</taxon>
        <taxon>Chryseotaleaceae</taxon>
        <taxon>Dawidia</taxon>
    </lineage>
</organism>
<feature type="region of interest" description="Disordered" evidence="1">
    <location>
        <begin position="109"/>
        <end position="139"/>
    </location>
</feature>
<comment type="caution">
    <text evidence="2">The sequence shown here is derived from an EMBL/GenBank/DDBJ whole genome shotgun (WGS) entry which is preliminary data.</text>
</comment>
<gene>
    <name evidence="2" type="ORF">KK062_06935</name>
</gene>
<keyword evidence="3" id="KW-1185">Reference proteome</keyword>
<reference evidence="2 3" key="1">
    <citation type="submission" date="2021-05" db="EMBL/GenBank/DDBJ databases">
        <title>A Polyphasic approach of four new species of the genus Ohtaekwangia: Ohtaekwangia histidinii sp. nov., Ohtaekwangia cretensis sp. nov., Ohtaekwangia indiensis sp. nov., Ohtaekwangia reichenbachii sp. nov. from diverse environment.</title>
        <authorList>
            <person name="Octaviana S."/>
        </authorList>
    </citation>
    <scope>NUCLEOTIDE SEQUENCE [LARGE SCALE GENOMIC DNA]</scope>
    <source>
        <strain evidence="2 3">PWU5</strain>
    </source>
</reference>
<protein>
    <submittedName>
        <fullName evidence="2">Uncharacterized protein</fullName>
    </submittedName>
</protein>
<evidence type="ECO:0000313" key="2">
    <source>
        <dbReference type="EMBL" id="MBT1707948.1"/>
    </source>
</evidence>
<evidence type="ECO:0000256" key="1">
    <source>
        <dbReference type="SAM" id="MobiDB-lite"/>
    </source>
</evidence>
<name>A0AAP2DV09_9BACT</name>
<feature type="compositionally biased region" description="Polar residues" evidence="1">
    <location>
        <begin position="259"/>
        <end position="277"/>
    </location>
</feature>
<dbReference type="EMBL" id="JAHESE010000004">
    <property type="protein sequence ID" value="MBT1707948.1"/>
    <property type="molecule type" value="Genomic_DNA"/>
</dbReference>
<dbReference type="Proteomes" id="UP001319080">
    <property type="component" value="Unassembled WGS sequence"/>
</dbReference>
<proteinExistence type="predicted"/>
<feature type="region of interest" description="Disordered" evidence="1">
    <location>
        <begin position="258"/>
        <end position="289"/>
    </location>
</feature>
<accession>A0AAP2DV09</accession>
<evidence type="ECO:0000313" key="3">
    <source>
        <dbReference type="Proteomes" id="UP001319080"/>
    </source>
</evidence>